<evidence type="ECO:0000256" key="4">
    <source>
        <dbReference type="ARBA" id="ARBA00022842"/>
    </source>
</evidence>
<evidence type="ECO:0000259" key="12">
    <source>
        <dbReference type="Pfam" id="PF00408"/>
    </source>
</evidence>
<sequence length="446" mass="47134">MGKYFGTDGARGVANEDLGCELAMAIGRAAATVLTEHTHKKAKIIIGKDTRISGDMLEGALCAGLCSVGADVHLLGVVPTPAVAYLVSLYGADAGIMISASHNPVQFNGIKIFDSHGFKLPDAIEEEIEHHIDHPEEIALKTGTQLGQVHRAETAAEDYIAHILDTVNCDASGLKVAFDCANGSASATARQLFGRLGATCLFMADSPDGTNINDQCGSTHIQGLCDFVVENGCDLGLAFDGDADRCLAVDENGQLIDGDKMIAIFAAHLKECGALKRDTAVITVMTNMGFFEFAKNSGIATAVTTVGDRYVLEEMRDKGYNIGGEQSGHIIFLDHATTGDGQLSGAQLIQVLASSGKKASQLASIMNVYPQVLKNLTVPNDKKTVLQDSAVLAEIARHEAALGDSGRILVRASGTEPLVRVMLEGKDQAQIEGIAQQIADKIEERL</sequence>
<dbReference type="InterPro" id="IPR005843">
    <property type="entry name" value="A-D-PHexomutase_C"/>
</dbReference>
<protein>
    <recommendedName>
        <fullName evidence="8 9">Phosphoglucosamine mutase</fullName>
        <ecNumber evidence="7 9">5.4.2.10</ecNumber>
    </recommendedName>
</protein>
<comment type="cofactor">
    <cofactor evidence="9">
        <name>Mg(2+)</name>
        <dbReference type="ChEBI" id="CHEBI:18420"/>
    </cofactor>
    <text evidence="9">Binds 1 Mg(2+) ion per subunit.</text>
</comment>
<dbReference type="Gene3D" id="3.30.310.50">
    <property type="entry name" value="Alpha-D-phosphohexomutase, C-terminal domain"/>
    <property type="match status" value="1"/>
</dbReference>
<feature type="binding site" evidence="9">
    <location>
        <position position="242"/>
    </location>
    <ligand>
        <name>Mg(2+)</name>
        <dbReference type="ChEBI" id="CHEBI:18420"/>
    </ligand>
</feature>
<accession>A0A1C6K540</accession>
<dbReference type="SUPFAM" id="SSF53738">
    <property type="entry name" value="Phosphoglucomutase, first 3 domains"/>
    <property type="match status" value="3"/>
</dbReference>
<dbReference type="InterPro" id="IPR016055">
    <property type="entry name" value="A-D-PHexomutase_a/b/a-I/II/III"/>
</dbReference>
<evidence type="ECO:0000256" key="8">
    <source>
        <dbReference type="ARBA" id="ARBA00068193"/>
    </source>
</evidence>
<dbReference type="CDD" id="cd05802">
    <property type="entry name" value="GlmM"/>
    <property type="match status" value="1"/>
</dbReference>
<dbReference type="AlphaFoldDB" id="A0A1C6K540"/>
<dbReference type="InterPro" id="IPR050060">
    <property type="entry name" value="Phosphoglucosamine_mutase"/>
</dbReference>
<evidence type="ECO:0000256" key="1">
    <source>
        <dbReference type="ARBA" id="ARBA00010231"/>
    </source>
</evidence>
<evidence type="ECO:0000259" key="14">
    <source>
        <dbReference type="Pfam" id="PF02879"/>
    </source>
</evidence>
<evidence type="ECO:0000256" key="6">
    <source>
        <dbReference type="ARBA" id="ARBA00050364"/>
    </source>
</evidence>
<proteinExistence type="inferred from homology"/>
<evidence type="ECO:0000256" key="9">
    <source>
        <dbReference type="HAMAP-Rule" id="MF_01554"/>
    </source>
</evidence>
<dbReference type="InterPro" id="IPR006352">
    <property type="entry name" value="GlmM_bact"/>
</dbReference>
<dbReference type="GO" id="GO:0000287">
    <property type="term" value="F:magnesium ion binding"/>
    <property type="evidence" value="ECO:0007669"/>
    <property type="project" value="UniProtKB-UniRule"/>
</dbReference>
<feature type="domain" description="Alpha-D-phosphohexomutase alpha/beta/alpha" evidence="13">
    <location>
        <begin position="3"/>
        <end position="136"/>
    </location>
</feature>
<keyword evidence="5 9" id="KW-0413">Isomerase</keyword>
<dbReference type="GO" id="GO:0008966">
    <property type="term" value="F:phosphoglucosamine mutase activity"/>
    <property type="evidence" value="ECO:0007669"/>
    <property type="project" value="UniProtKB-UniRule"/>
</dbReference>
<dbReference type="InterPro" id="IPR005845">
    <property type="entry name" value="A-D-PHexomutase_a/b/a-II"/>
</dbReference>
<feature type="modified residue" description="Phosphoserine" evidence="9">
    <location>
        <position position="101"/>
    </location>
</feature>
<dbReference type="InterPro" id="IPR036900">
    <property type="entry name" value="A-D-PHexomutase_C_sf"/>
</dbReference>
<evidence type="ECO:0000256" key="2">
    <source>
        <dbReference type="ARBA" id="ARBA00022553"/>
    </source>
</evidence>
<dbReference type="PROSITE" id="PS00710">
    <property type="entry name" value="PGM_PMM"/>
    <property type="match status" value="1"/>
</dbReference>
<dbReference type="Pfam" id="PF00408">
    <property type="entry name" value="PGM_PMM_IV"/>
    <property type="match status" value="1"/>
</dbReference>
<comment type="catalytic activity">
    <reaction evidence="6 9 11">
        <text>alpha-D-glucosamine 1-phosphate = D-glucosamine 6-phosphate</text>
        <dbReference type="Rhea" id="RHEA:23424"/>
        <dbReference type="ChEBI" id="CHEBI:58516"/>
        <dbReference type="ChEBI" id="CHEBI:58725"/>
        <dbReference type="EC" id="5.4.2.10"/>
    </reaction>
</comment>
<feature type="binding site" evidence="9">
    <location>
        <position position="244"/>
    </location>
    <ligand>
        <name>Mg(2+)</name>
        <dbReference type="ChEBI" id="CHEBI:18420"/>
    </ligand>
</feature>
<dbReference type="InterPro" id="IPR005841">
    <property type="entry name" value="Alpha-D-phosphohexomutase_SF"/>
</dbReference>
<dbReference type="Gene3D" id="3.40.120.10">
    <property type="entry name" value="Alpha-D-Glucose-1,6-Bisphosphate, subunit A, domain 3"/>
    <property type="match status" value="3"/>
</dbReference>
<dbReference type="FunFam" id="3.30.310.50:FF:000001">
    <property type="entry name" value="Phosphoglucosamine mutase"/>
    <property type="match status" value="1"/>
</dbReference>
<dbReference type="HAMAP" id="MF_01554_B">
    <property type="entry name" value="GlmM_B"/>
    <property type="match status" value="1"/>
</dbReference>
<dbReference type="PRINTS" id="PR00509">
    <property type="entry name" value="PGMPMM"/>
</dbReference>
<evidence type="ECO:0000256" key="3">
    <source>
        <dbReference type="ARBA" id="ARBA00022723"/>
    </source>
</evidence>
<organism evidence="16">
    <name type="scientific">uncultured Anaerotruncus sp</name>
    <dbReference type="NCBI Taxonomy" id="905011"/>
    <lineage>
        <taxon>Bacteria</taxon>
        <taxon>Bacillati</taxon>
        <taxon>Bacillota</taxon>
        <taxon>Clostridia</taxon>
        <taxon>Eubacteriales</taxon>
        <taxon>Oscillospiraceae</taxon>
        <taxon>Anaerotruncus</taxon>
        <taxon>environmental samples</taxon>
    </lineage>
</organism>
<feature type="domain" description="Alpha-D-phosphohexomutase alpha/beta/alpha" evidence="15">
    <location>
        <begin position="257"/>
        <end position="368"/>
    </location>
</feature>
<dbReference type="FunFam" id="3.40.120.10:FF:000002">
    <property type="entry name" value="Phosphoglucosamine mutase"/>
    <property type="match status" value="1"/>
</dbReference>
<evidence type="ECO:0000259" key="15">
    <source>
        <dbReference type="Pfam" id="PF02880"/>
    </source>
</evidence>
<dbReference type="InterPro" id="IPR016066">
    <property type="entry name" value="A-D-PHexomutase_CS"/>
</dbReference>
<evidence type="ECO:0000256" key="7">
    <source>
        <dbReference type="ARBA" id="ARBA00066330"/>
    </source>
</evidence>
<keyword evidence="3 9" id="KW-0479">Metal-binding</keyword>
<feature type="active site" description="Phosphoserine intermediate" evidence="9">
    <location>
        <position position="101"/>
    </location>
</feature>
<feature type="binding site" evidence="9">
    <location>
        <position position="240"/>
    </location>
    <ligand>
        <name>Mg(2+)</name>
        <dbReference type="ChEBI" id="CHEBI:18420"/>
    </ligand>
</feature>
<dbReference type="PANTHER" id="PTHR42946:SF1">
    <property type="entry name" value="PHOSPHOGLUCOMUTASE (ALPHA-D-GLUCOSE-1,6-BISPHOSPHATE-DEPENDENT)"/>
    <property type="match status" value="1"/>
</dbReference>
<dbReference type="InterPro" id="IPR005846">
    <property type="entry name" value="A-D-PHexomutase_a/b/a-III"/>
</dbReference>
<dbReference type="NCBIfam" id="TIGR01455">
    <property type="entry name" value="glmM"/>
    <property type="match status" value="1"/>
</dbReference>
<comment type="similarity">
    <text evidence="1 9 10">Belongs to the phosphohexose mutase family.</text>
</comment>
<comment type="PTM">
    <text evidence="9">Activated by phosphorylation.</text>
</comment>
<evidence type="ECO:0000256" key="10">
    <source>
        <dbReference type="RuleBase" id="RU004326"/>
    </source>
</evidence>
<dbReference type="GO" id="GO:0004615">
    <property type="term" value="F:phosphomannomutase activity"/>
    <property type="evidence" value="ECO:0007669"/>
    <property type="project" value="TreeGrafter"/>
</dbReference>
<evidence type="ECO:0000256" key="5">
    <source>
        <dbReference type="ARBA" id="ARBA00023235"/>
    </source>
</evidence>
<dbReference type="SUPFAM" id="SSF55957">
    <property type="entry name" value="Phosphoglucomutase, C-terminal domain"/>
    <property type="match status" value="1"/>
</dbReference>
<dbReference type="GO" id="GO:0009252">
    <property type="term" value="P:peptidoglycan biosynthetic process"/>
    <property type="evidence" value="ECO:0007669"/>
    <property type="project" value="TreeGrafter"/>
</dbReference>
<dbReference type="EMBL" id="FMHG01000003">
    <property type="protein sequence ID" value="SCJ89368.1"/>
    <property type="molecule type" value="Genomic_DNA"/>
</dbReference>
<keyword evidence="4 9" id="KW-0460">Magnesium</keyword>
<evidence type="ECO:0000313" key="16">
    <source>
        <dbReference type="EMBL" id="SCJ89368.1"/>
    </source>
</evidence>
<evidence type="ECO:0000256" key="11">
    <source>
        <dbReference type="RuleBase" id="RU004327"/>
    </source>
</evidence>
<dbReference type="InterPro" id="IPR005844">
    <property type="entry name" value="A-D-PHexomutase_a/b/a-I"/>
</dbReference>
<gene>
    <name evidence="9 16" type="primary">glmM</name>
    <name evidence="16" type="ORF">SAMEA3545359_02619</name>
</gene>
<comment type="function">
    <text evidence="9 11">Catalyzes the conversion of glucosamine-6-phosphate to glucosamine-1-phosphate.</text>
</comment>
<keyword evidence="2 9" id="KW-0597">Phosphoprotein</keyword>
<dbReference type="EC" id="5.4.2.10" evidence="7 9"/>
<feature type="binding site" description="via phosphate group" evidence="9">
    <location>
        <position position="101"/>
    </location>
    <ligand>
        <name>Mg(2+)</name>
        <dbReference type="ChEBI" id="CHEBI:18420"/>
    </ligand>
</feature>
<dbReference type="Pfam" id="PF02879">
    <property type="entry name" value="PGM_PMM_II"/>
    <property type="match status" value="1"/>
</dbReference>
<evidence type="ECO:0000259" key="13">
    <source>
        <dbReference type="Pfam" id="PF02878"/>
    </source>
</evidence>
<dbReference type="PANTHER" id="PTHR42946">
    <property type="entry name" value="PHOSPHOHEXOSE MUTASE"/>
    <property type="match status" value="1"/>
</dbReference>
<reference evidence="16" key="1">
    <citation type="submission" date="2015-09" db="EMBL/GenBank/DDBJ databases">
        <authorList>
            <consortium name="Pathogen Informatics"/>
        </authorList>
    </citation>
    <scope>NUCLEOTIDE SEQUENCE</scope>
    <source>
        <strain evidence="16">2789STDY5834896</strain>
    </source>
</reference>
<dbReference type="GO" id="GO:0006048">
    <property type="term" value="P:UDP-N-acetylglucosamine biosynthetic process"/>
    <property type="evidence" value="ECO:0007669"/>
    <property type="project" value="TreeGrafter"/>
</dbReference>
<feature type="domain" description="Alpha-D-phosphohexomutase alpha/beta/alpha" evidence="14">
    <location>
        <begin position="157"/>
        <end position="253"/>
    </location>
</feature>
<dbReference type="GO" id="GO:0005829">
    <property type="term" value="C:cytosol"/>
    <property type="evidence" value="ECO:0007669"/>
    <property type="project" value="TreeGrafter"/>
</dbReference>
<dbReference type="GO" id="GO:0005975">
    <property type="term" value="P:carbohydrate metabolic process"/>
    <property type="evidence" value="ECO:0007669"/>
    <property type="project" value="InterPro"/>
</dbReference>
<feature type="domain" description="Alpha-D-phosphohexomutase C-terminal" evidence="12">
    <location>
        <begin position="373"/>
        <end position="440"/>
    </location>
</feature>
<dbReference type="Pfam" id="PF02878">
    <property type="entry name" value="PGM_PMM_I"/>
    <property type="match status" value="1"/>
</dbReference>
<name>A0A1C6K540_9FIRM</name>
<dbReference type="FunFam" id="3.40.120.10:FF:000001">
    <property type="entry name" value="Phosphoglucosamine mutase"/>
    <property type="match status" value="1"/>
</dbReference>
<dbReference type="Pfam" id="PF02880">
    <property type="entry name" value="PGM_PMM_III"/>
    <property type="match status" value="1"/>
</dbReference>